<evidence type="ECO:0000256" key="10">
    <source>
        <dbReference type="PIRSR" id="PIRSR605959-1"/>
    </source>
</evidence>
<dbReference type="NCBIfam" id="TIGR01266">
    <property type="entry name" value="fum_ac_acetase"/>
    <property type="match status" value="1"/>
</dbReference>
<feature type="binding site" evidence="11">
    <location>
        <position position="137"/>
    </location>
    <ligand>
        <name>substrate</name>
    </ligand>
</feature>
<keyword evidence="8 13" id="KW-0828">Tyrosine catabolism</keyword>
<evidence type="ECO:0000256" key="4">
    <source>
        <dbReference type="ARBA" id="ARBA00022723"/>
    </source>
</evidence>
<feature type="binding site" evidence="12">
    <location>
        <position position="240"/>
    </location>
    <ligand>
        <name>Mg(2+)</name>
        <dbReference type="ChEBI" id="CHEBI:18420"/>
    </ligand>
</feature>
<sequence length="425" mass="46517">MIQMSLRSFLHVDPKSPFSLANIPFGIVSSSSNPHKRAATILGNWVIDLAQLASAGLLKNVQGLENPEIVFSKSDLNCFAALGRFTISRTRERLQELLSESCETLKNNDYLRKCALISDKDVTCHLPMSIGDYTDFYTCRNHAFNASKAMRGENASLPPAFLRLPIAYHGRASSIVSSGTSIRRPLGQTSTGGEPSFGPCTKMDYEAEMGFFVCKPNTLGERVAINEAEDHIFGAVLLNDWSARDIQSFEYFPLGPFNGKNFATSISPWIVTLDALEPFKCALPEHDYADPEYLCMSRKAGYNVNIQIDLRVSGSEDTATIGQTNLKHLYWSAAQMLTHHTVGGCNLRTGDLLGTGTISGDSNDKLGCFLELSRNGKQSVKITGSAARTWLEDGDEIIMTAWAGKDSARVGFGECRGVILPATKF</sequence>
<comment type="catalytic activity">
    <reaction evidence="13">
        <text>4-fumarylacetoacetate + H2O = acetoacetate + fumarate + H(+)</text>
        <dbReference type="Rhea" id="RHEA:10244"/>
        <dbReference type="ChEBI" id="CHEBI:13705"/>
        <dbReference type="ChEBI" id="CHEBI:15377"/>
        <dbReference type="ChEBI" id="CHEBI:15378"/>
        <dbReference type="ChEBI" id="CHEBI:18034"/>
        <dbReference type="ChEBI" id="CHEBI:29806"/>
        <dbReference type="EC" id="3.7.1.2"/>
    </reaction>
</comment>
<name>A0A1U7LQQ6_NEOID</name>
<evidence type="ECO:0000256" key="3">
    <source>
        <dbReference type="ARBA" id="ARBA00012094"/>
    </source>
</evidence>
<dbReference type="UniPathway" id="UPA00139">
    <property type="reaction ID" value="UER00341"/>
</dbReference>
<dbReference type="PANTHER" id="PTHR43069">
    <property type="entry name" value="FUMARYLACETOACETASE"/>
    <property type="match status" value="1"/>
</dbReference>
<gene>
    <name evidence="16" type="ORF">NEOLI_003118</name>
</gene>
<reference evidence="16 17" key="1">
    <citation type="submission" date="2016-04" db="EMBL/GenBank/DDBJ databases">
        <title>Evolutionary innovation and constraint leading to complex multicellularity in the Ascomycota.</title>
        <authorList>
            <person name="Cisse O."/>
            <person name="Nguyen A."/>
            <person name="Hewitt D.A."/>
            <person name="Jedd G."/>
            <person name="Stajich J.E."/>
        </authorList>
    </citation>
    <scope>NUCLEOTIDE SEQUENCE [LARGE SCALE GENOMIC DNA]</scope>
    <source>
        <strain evidence="16 17">DAH-3</strain>
    </source>
</reference>
<feature type="active site" description="Proton acceptor" evidence="10">
    <location>
        <position position="142"/>
    </location>
</feature>
<keyword evidence="6 12" id="KW-0106">Calcium</keyword>
<dbReference type="OMA" id="YWTAAQQ"/>
<dbReference type="OrthoDB" id="9971669at2759"/>
<feature type="binding site" evidence="12">
    <location>
        <position position="240"/>
    </location>
    <ligand>
        <name>Ca(2+)</name>
        <dbReference type="ChEBI" id="CHEBI:29108"/>
    </ligand>
</feature>
<organism evidence="16 17">
    <name type="scientific">Neolecta irregularis (strain DAH-3)</name>
    <dbReference type="NCBI Taxonomy" id="1198029"/>
    <lineage>
        <taxon>Eukaryota</taxon>
        <taxon>Fungi</taxon>
        <taxon>Dikarya</taxon>
        <taxon>Ascomycota</taxon>
        <taxon>Taphrinomycotina</taxon>
        <taxon>Neolectales</taxon>
        <taxon>Neolectaceae</taxon>
        <taxon>Neolecta</taxon>
    </lineage>
</organism>
<dbReference type="GO" id="GO:0046872">
    <property type="term" value="F:metal ion binding"/>
    <property type="evidence" value="ECO:0007669"/>
    <property type="project" value="UniProtKB-UniRule"/>
</dbReference>
<feature type="binding site" evidence="11">
    <location>
        <position position="251"/>
    </location>
    <ligand>
        <name>substrate</name>
    </ligand>
</feature>
<feature type="binding site" evidence="11">
    <location>
        <position position="151"/>
    </location>
    <ligand>
        <name>substrate</name>
    </ligand>
</feature>
<evidence type="ECO:0000256" key="2">
    <source>
        <dbReference type="ARBA" id="ARBA00010211"/>
    </source>
</evidence>
<dbReference type="AlphaFoldDB" id="A0A1U7LQQ6"/>
<protein>
    <recommendedName>
        <fullName evidence="3 13">Fumarylacetoacetase</fullName>
        <ecNumber evidence="3 13">3.7.1.2</ecNumber>
    </recommendedName>
    <alternativeName>
        <fullName evidence="13">Fumarylacetoacetate hydrolase</fullName>
    </alternativeName>
</protein>
<evidence type="ECO:0000256" key="9">
    <source>
        <dbReference type="ARBA" id="ARBA00023232"/>
    </source>
</evidence>
<feature type="domain" description="Fumarylacetoacetase-like C-terminal" evidence="14">
    <location>
        <begin position="135"/>
        <end position="415"/>
    </location>
</feature>
<accession>A0A1U7LQQ6</accession>
<evidence type="ECO:0000313" key="17">
    <source>
        <dbReference type="Proteomes" id="UP000186594"/>
    </source>
</evidence>
<evidence type="ECO:0000256" key="12">
    <source>
        <dbReference type="PIRSR" id="PIRSR605959-3"/>
    </source>
</evidence>
<evidence type="ECO:0000313" key="16">
    <source>
        <dbReference type="EMBL" id="OLL24974.1"/>
    </source>
</evidence>
<dbReference type="GO" id="GO:1902000">
    <property type="term" value="P:homogentisate catabolic process"/>
    <property type="evidence" value="ECO:0007669"/>
    <property type="project" value="TreeGrafter"/>
</dbReference>
<dbReference type="EMBL" id="LXFE01000532">
    <property type="protein sequence ID" value="OLL24974.1"/>
    <property type="molecule type" value="Genomic_DNA"/>
</dbReference>
<evidence type="ECO:0000256" key="6">
    <source>
        <dbReference type="ARBA" id="ARBA00022837"/>
    </source>
</evidence>
<dbReference type="Pfam" id="PF01557">
    <property type="entry name" value="FAA_hydrolase"/>
    <property type="match status" value="1"/>
</dbReference>
<dbReference type="SUPFAM" id="SSF63433">
    <property type="entry name" value="Fumarylacetoacetate hydrolase, FAH, N-terminal domain"/>
    <property type="match status" value="1"/>
</dbReference>
<feature type="binding site" evidence="11">
    <location>
        <position position="247"/>
    </location>
    <ligand>
        <name>substrate</name>
    </ligand>
</feature>
<dbReference type="PANTHER" id="PTHR43069:SF5">
    <property type="entry name" value="FUMARYLACETOACETASE"/>
    <property type="match status" value="1"/>
</dbReference>
<feature type="binding site" evidence="12">
    <location>
        <position position="260"/>
    </location>
    <ligand>
        <name>Mg(2+)</name>
        <dbReference type="ChEBI" id="CHEBI:18420"/>
    </ligand>
</feature>
<feature type="binding site" evidence="12">
    <location>
        <position position="208"/>
    </location>
    <ligand>
        <name>Ca(2+)</name>
        <dbReference type="ChEBI" id="CHEBI:29108"/>
    </ligand>
</feature>
<keyword evidence="4 12" id="KW-0479">Metal-binding</keyword>
<dbReference type="Gene3D" id="2.30.30.230">
    <property type="entry name" value="Fumarylacetoacetase, N-terminal domain"/>
    <property type="match status" value="1"/>
</dbReference>
<feature type="binding site" evidence="12">
    <location>
        <position position="264"/>
    </location>
    <ligand>
        <name>Mg(2+)</name>
        <dbReference type="ChEBI" id="CHEBI:18420"/>
    </ligand>
</feature>
<keyword evidence="9 13" id="KW-0585">Phenylalanine catabolism</keyword>
<dbReference type="InterPro" id="IPR005959">
    <property type="entry name" value="Fumarylacetoacetase"/>
</dbReference>
<feature type="domain" description="Fumarylacetoacetase N-terminal" evidence="15">
    <location>
        <begin position="21"/>
        <end position="127"/>
    </location>
</feature>
<comment type="similarity">
    <text evidence="2 13">Belongs to the FAH family.</text>
</comment>
<dbReference type="InterPro" id="IPR036663">
    <property type="entry name" value="Fumarylacetoacetase_C_sf"/>
</dbReference>
<dbReference type="SUPFAM" id="SSF56529">
    <property type="entry name" value="FAH"/>
    <property type="match status" value="1"/>
</dbReference>
<dbReference type="InterPro" id="IPR011234">
    <property type="entry name" value="Fumarylacetoacetase-like_C"/>
</dbReference>
<evidence type="ECO:0000256" key="11">
    <source>
        <dbReference type="PIRSR" id="PIRSR605959-2"/>
    </source>
</evidence>
<comment type="pathway">
    <text evidence="1 13">Amino-acid degradation; L-phenylalanine degradation; acetoacetate and fumarate from L-phenylalanine: step 6/6.</text>
</comment>
<feature type="binding site" evidence="12">
    <location>
        <position position="206"/>
    </location>
    <ligand>
        <name>Ca(2+)</name>
        <dbReference type="ChEBI" id="CHEBI:29108"/>
    </ligand>
</feature>
<evidence type="ECO:0000259" key="14">
    <source>
        <dbReference type="Pfam" id="PF01557"/>
    </source>
</evidence>
<proteinExistence type="inferred from homology"/>
<feature type="binding site" evidence="12">
    <location>
        <position position="135"/>
    </location>
    <ligand>
        <name>Ca(2+)</name>
        <dbReference type="ChEBI" id="CHEBI:29108"/>
    </ligand>
</feature>
<keyword evidence="17" id="KW-1185">Reference proteome</keyword>
<dbReference type="STRING" id="1198029.A0A1U7LQQ6"/>
<comment type="caution">
    <text evidence="16">The sequence shown here is derived from an EMBL/GenBank/DDBJ whole genome shotgun (WGS) entry which is preliminary data.</text>
</comment>
<dbReference type="InterPro" id="IPR015377">
    <property type="entry name" value="Fumarylacetoacetase_N"/>
</dbReference>
<keyword evidence="5 13" id="KW-0378">Hydrolase</keyword>
<dbReference type="Gene3D" id="3.90.850.10">
    <property type="entry name" value="Fumarylacetoacetase-like, C-terminal domain"/>
    <property type="match status" value="1"/>
</dbReference>
<keyword evidence="7 12" id="KW-0460">Magnesium</keyword>
<evidence type="ECO:0000256" key="13">
    <source>
        <dbReference type="RuleBase" id="RU366008"/>
    </source>
</evidence>
<dbReference type="EC" id="3.7.1.2" evidence="3 13"/>
<dbReference type="Pfam" id="PF09298">
    <property type="entry name" value="FAA_hydrolase_N"/>
    <property type="match status" value="1"/>
</dbReference>
<dbReference type="GO" id="GO:0004334">
    <property type="term" value="F:fumarylacetoacetase activity"/>
    <property type="evidence" value="ECO:0007669"/>
    <property type="project" value="UniProtKB-UniRule"/>
</dbReference>
<dbReference type="InterPro" id="IPR036462">
    <property type="entry name" value="Fumarylacetoacetase_N_sf"/>
</dbReference>
<feature type="binding site" evidence="11">
    <location>
        <position position="357"/>
    </location>
    <ligand>
        <name>substrate</name>
    </ligand>
</feature>
<evidence type="ECO:0000256" key="7">
    <source>
        <dbReference type="ARBA" id="ARBA00022842"/>
    </source>
</evidence>
<dbReference type="Proteomes" id="UP000186594">
    <property type="component" value="Unassembled WGS sequence"/>
</dbReference>
<dbReference type="GO" id="GO:0006559">
    <property type="term" value="P:L-phenylalanine catabolic process"/>
    <property type="evidence" value="ECO:0007669"/>
    <property type="project" value="UniProtKB-UniRule"/>
</dbReference>
<evidence type="ECO:0000256" key="8">
    <source>
        <dbReference type="ARBA" id="ARBA00022878"/>
    </source>
</evidence>
<comment type="cofactor">
    <cofactor evidence="13">
        <name>Mg(2+)</name>
        <dbReference type="ChEBI" id="CHEBI:18420"/>
    </cofactor>
    <cofactor evidence="13">
        <name>Ca(2+)</name>
        <dbReference type="ChEBI" id="CHEBI:29108"/>
    </cofactor>
</comment>
<evidence type="ECO:0000259" key="15">
    <source>
        <dbReference type="Pfam" id="PF09298"/>
    </source>
</evidence>
<evidence type="ECO:0000256" key="5">
    <source>
        <dbReference type="ARBA" id="ARBA00022801"/>
    </source>
</evidence>
<evidence type="ECO:0000256" key="1">
    <source>
        <dbReference type="ARBA" id="ARBA00004782"/>
    </source>
</evidence>
<dbReference type="GO" id="GO:0006572">
    <property type="term" value="P:L-tyrosine catabolic process"/>
    <property type="evidence" value="ECO:0007669"/>
    <property type="project" value="UniProtKB-UniRule"/>
</dbReference>